<evidence type="ECO:0000313" key="17">
    <source>
        <dbReference type="EMBL" id="AXY26538.1"/>
    </source>
</evidence>
<dbReference type="CDD" id="cd00082">
    <property type="entry name" value="HisKA"/>
    <property type="match status" value="1"/>
</dbReference>
<dbReference type="SUPFAM" id="SSF55874">
    <property type="entry name" value="ATPase domain of HSP90 chaperone/DNA topoisomerase II/histidine kinase"/>
    <property type="match status" value="1"/>
</dbReference>
<keyword evidence="9" id="KW-0902">Two-component regulatory system</keyword>
<dbReference type="PROSITE" id="PS50109">
    <property type="entry name" value="HIS_KIN"/>
    <property type="match status" value="1"/>
</dbReference>
<dbReference type="Pfam" id="PF02518">
    <property type="entry name" value="HATPase_c"/>
    <property type="match status" value="1"/>
</dbReference>
<evidence type="ECO:0000256" key="1">
    <source>
        <dbReference type="ARBA" id="ARBA00000085"/>
    </source>
</evidence>
<evidence type="ECO:0000256" key="2">
    <source>
        <dbReference type="ARBA" id="ARBA00004141"/>
    </source>
</evidence>
<dbReference type="RefSeq" id="WP_118991394.1">
    <property type="nucleotide sequence ID" value="NZ_CP023434.1"/>
</dbReference>
<keyword evidence="11 14" id="KW-0472">Membrane</keyword>
<dbReference type="InterPro" id="IPR050398">
    <property type="entry name" value="HssS/ArlS-like"/>
</dbReference>
<evidence type="ECO:0000256" key="14">
    <source>
        <dbReference type="SAM" id="Phobius"/>
    </source>
</evidence>
<proteinExistence type="predicted"/>
<sequence length="351" mass="40192">MKPFRPGHQNLWVYFTFLTLFFYALISFIALIVTLLLIRIDILPTRVDISVRVLVSIFIATNLISVLISSIVSRSILQPIRQLKQAMNQVAENDFSVQLDEYQQRPGDIHELYRAFNIMVQELRRNEMLQNDFISTISHEFKTPLTVIRGNAQLLKDTDLAEDERQTALHNIIEASDRLSKLSGNILLLNKLEHQSVAIKRDAFRLDEQIRNTLVLLQQQWDEKDLELSLDLPKTIFQGNEDLLDQLWMNLLENAIKYNRPGGMIEVRLTSSEASVHVLIRDTGYGFDTQNIQRIFDKFYQEDTSRADSGNGLGLSIAKQIIDLHGGHIEASSSKNVGSTFLITLPIPEHH</sequence>
<evidence type="ECO:0000256" key="11">
    <source>
        <dbReference type="ARBA" id="ARBA00023136"/>
    </source>
</evidence>
<dbReference type="EC" id="2.7.13.3" evidence="3"/>
<feature type="transmembrane region" description="Helical" evidence="14">
    <location>
        <begin position="49"/>
        <end position="72"/>
    </location>
</feature>
<dbReference type="SMART" id="SM00304">
    <property type="entry name" value="HAMP"/>
    <property type="match status" value="1"/>
</dbReference>
<dbReference type="PANTHER" id="PTHR45528:SF11">
    <property type="entry name" value="HISTIDINE KINASE"/>
    <property type="match status" value="1"/>
</dbReference>
<dbReference type="InterPro" id="IPR003594">
    <property type="entry name" value="HATPase_dom"/>
</dbReference>
<dbReference type="Proteomes" id="UP000263232">
    <property type="component" value="Chromosome"/>
</dbReference>
<keyword evidence="8 14" id="KW-1133">Transmembrane helix</keyword>
<dbReference type="SUPFAM" id="SSF47384">
    <property type="entry name" value="Homodimeric domain of signal transducing histidine kinase"/>
    <property type="match status" value="1"/>
</dbReference>
<dbReference type="Gene3D" id="6.10.340.10">
    <property type="match status" value="1"/>
</dbReference>
<comment type="subcellular location">
    <subcellularLocation>
        <location evidence="2">Membrane</location>
        <topology evidence="2">Multi-pass membrane protein</topology>
    </subcellularLocation>
</comment>
<evidence type="ECO:0000313" key="18">
    <source>
        <dbReference type="Proteomes" id="UP000263232"/>
    </source>
</evidence>
<dbReference type="OrthoDB" id="9813151at2"/>
<keyword evidence="10" id="KW-0843">Virulence</keyword>
<name>A0A347WN81_9LACT</name>
<dbReference type="Gene3D" id="1.10.287.130">
    <property type="match status" value="1"/>
</dbReference>
<keyword evidence="5" id="KW-0808">Transferase</keyword>
<gene>
    <name evidence="17" type="ORF">CL176_11325</name>
</gene>
<dbReference type="CDD" id="cd00075">
    <property type="entry name" value="HATPase"/>
    <property type="match status" value="1"/>
</dbReference>
<dbReference type="InterPro" id="IPR036097">
    <property type="entry name" value="HisK_dim/P_sf"/>
</dbReference>
<evidence type="ECO:0000256" key="6">
    <source>
        <dbReference type="ARBA" id="ARBA00022692"/>
    </source>
</evidence>
<dbReference type="SMART" id="SM00387">
    <property type="entry name" value="HATPase_c"/>
    <property type="match status" value="1"/>
</dbReference>
<evidence type="ECO:0000256" key="10">
    <source>
        <dbReference type="ARBA" id="ARBA00023026"/>
    </source>
</evidence>
<dbReference type="InterPro" id="IPR003661">
    <property type="entry name" value="HisK_dim/P_dom"/>
</dbReference>
<dbReference type="PANTHER" id="PTHR45528">
    <property type="entry name" value="SENSOR HISTIDINE KINASE CPXA"/>
    <property type="match status" value="1"/>
</dbReference>
<evidence type="ECO:0000256" key="4">
    <source>
        <dbReference type="ARBA" id="ARBA00022553"/>
    </source>
</evidence>
<dbReference type="EMBL" id="CP023434">
    <property type="protein sequence ID" value="AXY26538.1"/>
    <property type="molecule type" value="Genomic_DNA"/>
</dbReference>
<organism evidence="17 18">
    <name type="scientific">Suicoccus acidiformans</name>
    <dbReference type="NCBI Taxonomy" id="2036206"/>
    <lineage>
        <taxon>Bacteria</taxon>
        <taxon>Bacillati</taxon>
        <taxon>Bacillota</taxon>
        <taxon>Bacilli</taxon>
        <taxon>Lactobacillales</taxon>
        <taxon>Aerococcaceae</taxon>
        <taxon>Suicoccus</taxon>
    </lineage>
</organism>
<dbReference type="Pfam" id="PF00672">
    <property type="entry name" value="HAMP"/>
    <property type="match status" value="1"/>
</dbReference>
<evidence type="ECO:0000256" key="13">
    <source>
        <dbReference type="ARBA" id="ARBA00040841"/>
    </source>
</evidence>
<comment type="catalytic activity">
    <reaction evidence="1">
        <text>ATP + protein L-histidine = ADP + protein N-phospho-L-histidine.</text>
        <dbReference type="EC" id="2.7.13.3"/>
    </reaction>
</comment>
<accession>A0A347WN81</accession>
<reference evidence="17 18" key="1">
    <citation type="submission" date="2017-09" db="EMBL/GenBank/DDBJ databases">
        <title>Complete genome sequence of Oxytococcus suis strain ZY16052.</title>
        <authorList>
            <person name="Li F."/>
        </authorList>
    </citation>
    <scope>NUCLEOTIDE SEQUENCE [LARGE SCALE GENOMIC DNA]</scope>
    <source>
        <strain evidence="17 18">ZY16052</strain>
    </source>
</reference>
<keyword evidence="6 14" id="KW-0812">Transmembrane</keyword>
<dbReference type="InterPro" id="IPR004358">
    <property type="entry name" value="Sig_transdc_His_kin-like_C"/>
</dbReference>
<keyword evidence="18" id="KW-1185">Reference proteome</keyword>
<dbReference type="PRINTS" id="PR00344">
    <property type="entry name" value="BCTRLSENSOR"/>
</dbReference>
<dbReference type="CDD" id="cd06225">
    <property type="entry name" value="HAMP"/>
    <property type="match status" value="1"/>
</dbReference>
<dbReference type="GO" id="GO:0000155">
    <property type="term" value="F:phosphorelay sensor kinase activity"/>
    <property type="evidence" value="ECO:0007669"/>
    <property type="project" value="InterPro"/>
</dbReference>
<keyword evidence="4" id="KW-0597">Phosphoprotein</keyword>
<protein>
    <recommendedName>
        <fullName evidence="13">Heme sensor protein HssS</fullName>
        <ecNumber evidence="3">2.7.13.3</ecNumber>
    </recommendedName>
</protein>
<evidence type="ECO:0000256" key="7">
    <source>
        <dbReference type="ARBA" id="ARBA00022777"/>
    </source>
</evidence>
<dbReference type="SMART" id="SM00388">
    <property type="entry name" value="HisKA"/>
    <property type="match status" value="1"/>
</dbReference>
<dbReference type="GO" id="GO:0005886">
    <property type="term" value="C:plasma membrane"/>
    <property type="evidence" value="ECO:0007669"/>
    <property type="project" value="TreeGrafter"/>
</dbReference>
<feature type="domain" description="Histidine kinase" evidence="15">
    <location>
        <begin position="136"/>
        <end position="349"/>
    </location>
</feature>
<dbReference type="Pfam" id="PF00512">
    <property type="entry name" value="HisKA"/>
    <property type="match status" value="1"/>
</dbReference>
<dbReference type="InterPro" id="IPR036890">
    <property type="entry name" value="HATPase_C_sf"/>
</dbReference>
<evidence type="ECO:0000256" key="8">
    <source>
        <dbReference type="ARBA" id="ARBA00022989"/>
    </source>
</evidence>
<feature type="transmembrane region" description="Helical" evidence="14">
    <location>
        <begin position="12"/>
        <end position="37"/>
    </location>
</feature>
<evidence type="ECO:0000256" key="5">
    <source>
        <dbReference type="ARBA" id="ARBA00022679"/>
    </source>
</evidence>
<evidence type="ECO:0000256" key="3">
    <source>
        <dbReference type="ARBA" id="ARBA00012438"/>
    </source>
</evidence>
<dbReference type="AlphaFoldDB" id="A0A347WN81"/>
<dbReference type="FunFam" id="3.30.565.10:FF:000006">
    <property type="entry name" value="Sensor histidine kinase WalK"/>
    <property type="match status" value="1"/>
</dbReference>
<dbReference type="InterPro" id="IPR005467">
    <property type="entry name" value="His_kinase_dom"/>
</dbReference>
<evidence type="ECO:0000256" key="9">
    <source>
        <dbReference type="ARBA" id="ARBA00023012"/>
    </source>
</evidence>
<dbReference type="InterPro" id="IPR003660">
    <property type="entry name" value="HAMP_dom"/>
</dbReference>
<evidence type="ECO:0000259" key="16">
    <source>
        <dbReference type="PROSITE" id="PS50885"/>
    </source>
</evidence>
<comment type="function">
    <text evidence="12">Member of the two-component regulatory system HssS/HssR involved in intracellular heme homeostasis and tempering of staphylococcal virulence. HssS functions as a heme sensor histidine kinase which is autophosphorylated at a histidine residue and transfers its phosphate group to an aspartate residue of HssR. HssR/HssS activates the expression of hrtAB, an efflux pump, in response to extracellular heme, hemin, hemoglobin or blood.</text>
</comment>
<dbReference type="KEGG" id="abae:CL176_11325"/>
<dbReference type="SUPFAM" id="SSF158472">
    <property type="entry name" value="HAMP domain-like"/>
    <property type="match status" value="1"/>
</dbReference>
<feature type="domain" description="HAMP" evidence="16">
    <location>
        <begin position="74"/>
        <end position="128"/>
    </location>
</feature>
<dbReference type="PROSITE" id="PS50885">
    <property type="entry name" value="HAMP"/>
    <property type="match status" value="1"/>
</dbReference>
<evidence type="ECO:0000256" key="12">
    <source>
        <dbReference type="ARBA" id="ARBA00037219"/>
    </source>
</evidence>
<dbReference type="Gene3D" id="3.30.565.10">
    <property type="entry name" value="Histidine kinase-like ATPase, C-terminal domain"/>
    <property type="match status" value="1"/>
</dbReference>
<keyword evidence="7 17" id="KW-0418">Kinase</keyword>
<evidence type="ECO:0000259" key="15">
    <source>
        <dbReference type="PROSITE" id="PS50109"/>
    </source>
</evidence>